<dbReference type="AlphaFoldDB" id="A0A4R4VQH9"/>
<keyword evidence="5" id="KW-1133">Transmembrane helix</keyword>
<reference evidence="7 8" key="1">
    <citation type="submission" date="2019-03" db="EMBL/GenBank/DDBJ databases">
        <title>Draft genome sequences of novel Actinobacteria.</title>
        <authorList>
            <person name="Sahin N."/>
            <person name="Ay H."/>
            <person name="Saygin H."/>
        </authorList>
    </citation>
    <scope>NUCLEOTIDE SEQUENCE [LARGE SCALE GENOMIC DNA]</scope>
    <source>
        <strain evidence="7 8">KC310</strain>
    </source>
</reference>
<dbReference type="GO" id="GO:0000155">
    <property type="term" value="F:phosphorelay sensor kinase activity"/>
    <property type="evidence" value="ECO:0007669"/>
    <property type="project" value="InterPro"/>
</dbReference>
<evidence type="ECO:0000256" key="2">
    <source>
        <dbReference type="ARBA" id="ARBA00022777"/>
    </source>
</evidence>
<feature type="transmembrane region" description="Helical" evidence="5">
    <location>
        <begin position="173"/>
        <end position="194"/>
    </location>
</feature>
<sequence length="416" mass="43257">MAASRPRPAADHGRRRRRQDRRPRRAPPGPGRVDAGRAGRDPAVVPLGTPQVIIFPVISSSARRLATGLIVAVSCAYTMIALLYFQHGAGYGVLAAIAITAVVTTYSLNMRAALRGGRPPLFPLALVLQAVATYLPELLPGGWSAVAAPMLAGTLLVFLPLRWGGALVGLMMLYEGAILSLSGAAPVIVAFYVVTVPTTGAMTYALVRFVRVTAELEEARAELADAAVLKERLRISRDLHDGLGRSLTAIALKGDLAARLMDGDPGSARAEVGQLVQVAREAAKDVRQVAKGYRALSLAGEVDKAVALLESSGVDAQAHLADVPLPRRSEEALAWAVREGVTNVLRHSRATTCTITTSLHDGALRLEVANDGAPTRSGPRGGGLTGLAERAAQAGGSCAATATGAGGFLLAMEVAA</sequence>
<feature type="transmembrane region" description="Helical" evidence="5">
    <location>
        <begin position="120"/>
        <end position="136"/>
    </location>
</feature>
<feature type="transmembrane region" description="Helical" evidence="5">
    <location>
        <begin position="91"/>
        <end position="108"/>
    </location>
</feature>
<evidence type="ECO:0000256" key="4">
    <source>
        <dbReference type="SAM" id="MobiDB-lite"/>
    </source>
</evidence>
<dbReference type="Gene3D" id="1.20.5.1930">
    <property type="match status" value="1"/>
</dbReference>
<dbReference type="SUPFAM" id="SSF55874">
    <property type="entry name" value="ATPase domain of HSP90 chaperone/DNA topoisomerase II/histidine kinase"/>
    <property type="match status" value="1"/>
</dbReference>
<evidence type="ECO:0000313" key="7">
    <source>
        <dbReference type="EMBL" id="TDD04814.1"/>
    </source>
</evidence>
<name>A0A4R4VQH9_9ACTN</name>
<protein>
    <submittedName>
        <fullName evidence="7">Two-component sensor histidine kinase</fullName>
    </submittedName>
</protein>
<dbReference type="PANTHER" id="PTHR24421">
    <property type="entry name" value="NITRATE/NITRITE SENSOR PROTEIN NARX-RELATED"/>
    <property type="match status" value="1"/>
</dbReference>
<dbReference type="GO" id="GO:0016020">
    <property type="term" value="C:membrane"/>
    <property type="evidence" value="ECO:0007669"/>
    <property type="project" value="InterPro"/>
</dbReference>
<evidence type="ECO:0000259" key="6">
    <source>
        <dbReference type="Pfam" id="PF07730"/>
    </source>
</evidence>
<dbReference type="InterPro" id="IPR036890">
    <property type="entry name" value="HATPase_C_sf"/>
</dbReference>
<evidence type="ECO:0000256" key="3">
    <source>
        <dbReference type="ARBA" id="ARBA00023012"/>
    </source>
</evidence>
<dbReference type="Proteomes" id="UP000295258">
    <property type="component" value="Unassembled WGS sequence"/>
</dbReference>
<keyword evidence="5" id="KW-0812">Transmembrane</keyword>
<evidence type="ECO:0000313" key="8">
    <source>
        <dbReference type="Proteomes" id="UP000295258"/>
    </source>
</evidence>
<keyword evidence="5" id="KW-0472">Membrane</keyword>
<feature type="transmembrane region" description="Helical" evidence="5">
    <location>
        <begin position="142"/>
        <end position="161"/>
    </location>
</feature>
<comment type="caution">
    <text evidence="7">The sequence shown here is derived from an EMBL/GenBank/DDBJ whole genome shotgun (WGS) entry which is preliminary data.</text>
</comment>
<feature type="compositionally biased region" description="Basic residues" evidence="4">
    <location>
        <begin position="13"/>
        <end position="25"/>
    </location>
</feature>
<keyword evidence="3" id="KW-0902">Two-component regulatory system</keyword>
<feature type="transmembrane region" description="Helical" evidence="5">
    <location>
        <begin position="65"/>
        <end position="85"/>
    </location>
</feature>
<keyword evidence="2 7" id="KW-0418">Kinase</keyword>
<keyword evidence="8" id="KW-1185">Reference proteome</keyword>
<gene>
    <name evidence="7" type="ORF">E1292_18310</name>
</gene>
<dbReference type="InterPro" id="IPR011712">
    <property type="entry name" value="Sig_transdc_His_kin_sub3_dim/P"/>
</dbReference>
<dbReference type="Gene3D" id="3.30.565.10">
    <property type="entry name" value="Histidine kinase-like ATPase, C-terminal domain"/>
    <property type="match status" value="1"/>
</dbReference>
<dbReference type="EMBL" id="SMKO01000043">
    <property type="protein sequence ID" value="TDD04814.1"/>
    <property type="molecule type" value="Genomic_DNA"/>
</dbReference>
<keyword evidence="1" id="KW-0808">Transferase</keyword>
<feature type="domain" description="Signal transduction histidine kinase subgroup 3 dimerisation and phosphoacceptor" evidence="6">
    <location>
        <begin position="231"/>
        <end position="295"/>
    </location>
</feature>
<dbReference type="Pfam" id="PF07730">
    <property type="entry name" value="HisKA_3"/>
    <property type="match status" value="1"/>
</dbReference>
<evidence type="ECO:0000256" key="5">
    <source>
        <dbReference type="SAM" id="Phobius"/>
    </source>
</evidence>
<dbReference type="GO" id="GO:0046983">
    <property type="term" value="F:protein dimerization activity"/>
    <property type="evidence" value="ECO:0007669"/>
    <property type="project" value="InterPro"/>
</dbReference>
<organism evidence="7 8">
    <name type="scientific">Nonomuraea deserti</name>
    <dbReference type="NCBI Taxonomy" id="1848322"/>
    <lineage>
        <taxon>Bacteria</taxon>
        <taxon>Bacillati</taxon>
        <taxon>Actinomycetota</taxon>
        <taxon>Actinomycetes</taxon>
        <taxon>Streptosporangiales</taxon>
        <taxon>Streptosporangiaceae</taxon>
        <taxon>Nonomuraea</taxon>
    </lineage>
</organism>
<proteinExistence type="predicted"/>
<accession>A0A4R4VQH9</accession>
<dbReference type="CDD" id="cd16917">
    <property type="entry name" value="HATPase_UhpB-NarQ-NarX-like"/>
    <property type="match status" value="1"/>
</dbReference>
<dbReference type="PANTHER" id="PTHR24421:SF63">
    <property type="entry name" value="SENSOR HISTIDINE KINASE DESK"/>
    <property type="match status" value="1"/>
</dbReference>
<dbReference type="InterPro" id="IPR050482">
    <property type="entry name" value="Sensor_HK_TwoCompSys"/>
</dbReference>
<feature type="region of interest" description="Disordered" evidence="4">
    <location>
        <begin position="1"/>
        <end position="42"/>
    </location>
</feature>
<evidence type="ECO:0000256" key="1">
    <source>
        <dbReference type="ARBA" id="ARBA00022679"/>
    </source>
</evidence>